<dbReference type="SUPFAM" id="SSF55073">
    <property type="entry name" value="Nucleotide cyclase"/>
    <property type="match status" value="1"/>
</dbReference>
<keyword evidence="3" id="KW-1133">Transmembrane helix</keyword>
<dbReference type="AlphaFoldDB" id="A0A8A4TVX8"/>
<feature type="domain" description="GGDEF" evidence="4">
    <location>
        <begin position="866"/>
        <end position="1005"/>
    </location>
</feature>
<dbReference type="Pfam" id="PF07494">
    <property type="entry name" value="Reg_prop"/>
    <property type="match status" value="9"/>
</dbReference>
<dbReference type="Proteomes" id="UP000663929">
    <property type="component" value="Chromosome"/>
</dbReference>
<protein>
    <recommendedName>
        <fullName evidence="1">diguanylate cyclase</fullName>
        <ecNumber evidence="1">2.7.7.65</ecNumber>
    </recommendedName>
</protein>
<dbReference type="Gene3D" id="2.60.40.10">
    <property type="entry name" value="Immunoglobulins"/>
    <property type="match status" value="1"/>
</dbReference>
<dbReference type="KEGG" id="scor:J3U87_16760"/>
<dbReference type="PANTHER" id="PTHR45138:SF9">
    <property type="entry name" value="DIGUANYLATE CYCLASE DGCM-RELATED"/>
    <property type="match status" value="1"/>
</dbReference>
<evidence type="ECO:0000313" key="6">
    <source>
        <dbReference type="Proteomes" id="UP000663929"/>
    </source>
</evidence>
<dbReference type="Pfam" id="PF07495">
    <property type="entry name" value="Y_Y_Y"/>
    <property type="match status" value="1"/>
</dbReference>
<keyword evidence="3" id="KW-0472">Membrane</keyword>
<keyword evidence="3" id="KW-0812">Transmembrane</keyword>
<dbReference type="InterPro" id="IPR011110">
    <property type="entry name" value="Reg_prop"/>
</dbReference>
<evidence type="ECO:0000259" key="4">
    <source>
        <dbReference type="PROSITE" id="PS50887"/>
    </source>
</evidence>
<proteinExistence type="predicted"/>
<name>A0A8A4TVX8_SULCO</name>
<evidence type="ECO:0000256" key="1">
    <source>
        <dbReference type="ARBA" id="ARBA00012528"/>
    </source>
</evidence>
<evidence type="ECO:0000256" key="2">
    <source>
        <dbReference type="ARBA" id="ARBA00034247"/>
    </source>
</evidence>
<dbReference type="FunFam" id="3.30.70.270:FF:000001">
    <property type="entry name" value="Diguanylate cyclase domain protein"/>
    <property type="match status" value="1"/>
</dbReference>
<feature type="transmembrane region" description="Helical" evidence="3">
    <location>
        <begin position="754"/>
        <end position="772"/>
    </location>
</feature>
<keyword evidence="6" id="KW-1185">Reference proteome</keyword>
<dbReference type="GO" id="GO:1902201">
    <property type="term" value="P:negative regulation of bacterial-type flagellum-dependent cell motility"/>
    <property type="evidence" value="ECO:0007669"/>
    <property type="project" value="TreeGrafter"/>
</dbReference>
<dbReference type="PROSITE" id="PS50887">
    <property type="entry name" value="GGDEF"/>
    <property type="match status" value="1"/>
</dbReference>
<dbReference type="Gene3D" id="3.30.70.270">
    <property type="match status" value="1"/>
</dbReference>
<dbReference type="GO" id="GO:0043709">
    <property type="term" value="P:cell adhesion involved in single-species biofilm formation"/>
    <property type="evidence" value="ECO:0007669"/>
    <property type="project" value="TreeGrafter"/>
</dbReference>
<sequence length="1049" mass="118023">MLRKNVLVLVVGGWFLIGLPLFGLDPDRVISQYIHEVWQDDRGLPQNTVNVMIQDRVGYLWLGTQEGLARFDGLRFANISRKSLETFPIKEINALYEASDGTLWMAGPGQNLVSLKNREVGSYSLGSQTRNTFINALCEDDRGWIWMGTNRGLLRLNPGDGSLVPFPPDYPLADVPVKCLVRDRKGKIWIGSYRGLFTYEGGTLEPFPLELRRDDVPISALAFGEGDSLWIGTEGWGLHLLADGKITKGYTRAEGLQSNQISALVFDRDKNLWVGTNRGVNRLNQWGISVFSLEQGLSFPSVLSLLEDREGNLWIGTLGGGVNQLRNGKFLSITQTEGLPGNETICVAEDPDGRMWVGTAGFGVSVIDENGVTTDRRADGLPSNFVLSLLSGPDGVMWAGTDGGLAEFENGTWRQPAWAEQLEGSFIRALHRDRLGALWIGSQSGLEVYDGSRVTNFRHHSQFSISTVRAIAEDREGRIWVGSRNGLFLFVDGKPVVEYGPESGLDDTFILSLFFDHEGVLWVGSNSEGLFRMKDDRFIRIDEPEGLFNSSVFHIQEDEFHRFWMTCNLGLYTVPRDQLIDFTEGRLDRIHCTAFDEADGMPSRECIGVGNTCGIRAQSGDIWIPTIKGLIRIDPKQTAQWFRPAPVVVESLFADERRFDLSGGEVQLPPGSDKLRLTFTSLRFEVSERIRFRYRLEGYDSDWTHVRDLRTAYYNNLSPGSYSFQVQADRGDGVFMEPGASLSFYLRPHFYQTAWFYGLMILLAGLVVFGAYRFKVRRFQVMQAHLEALVKERTLALTASNQALAESSTKLQAANRKLRQLTVTDPLTGLKNRRYLKEIMVAETSRFAKRTSPEGERRGQVAAEYPTLIFIMIDLDHFKSFNDRFGHNAGDMILSRVGELLRETCRDTDIVFRWGGEEFLLLFRDAEEDSAAKLAERIRTLISSTAIDLDNGQQVHITTSLGFALFPFLSEAPTAFTWEEVINLADHALYAAKYSGRNAWVGLRPGSRDLDRWEFSQIVAQLPTLTRDGTLLADSSFTDRRELVWKMSN</sequence>
<reference evidence="5" key="1">
    <citation type="submission" date="2021-03" db="EMBL/GenBank/DDBJ databases">
        <title>Acanthopleuribacteraceae sp. M133.</title>
        <authorList>
            <person name="Wang G."/>
        </authorList>
    </citation>
    <scope>NUCLEOTIDE SEQUENCE</scope>
    <source>
        <strain evidence="5">M133</strain>
    </source>
</reference>
<dbReference type="EC" id="2.7.7.65" evidence="1"/>
<dbReference type="SMART" id="SM00267">
    <property type="entry name" value="GGDEF"/>
    <property type="match status" value="1"/>
</dbReference>
<evidence type="ECO:0000313" key="5">
    <source>
        <dbReference type="EMBL" id="QTD54099.1"/>
    </source>
</evidence>
<organism evidence="5 6">
    <name type="scientific">Sulfidibacter corallicola</name>
    <dbReference type="NCBI Taxonomy" id="2818388"/>
    <lineage>
        <taxon>Bacteria</taxon>
        <taxon>Pseudomonadati</taxon>
        <taxon>Acidobacteriota</taxon>
        <taxon>Holophagae</taxon>
        <taxon>Acanthopleuribacterales</taxon>
        <taxon>Acanthopleuribacteraceae</taxon>
        <taxon>Sulfidibacter</taxon>
    </lineage>
</organism>
<dbReference type="RefSeq" id="WP_237384198.1">
    <property type="nucleotide sequence ID" value="NZ_CP071793.1"/>
</dbReference>
<dbReference type="InterPro" id="IPR029787">
    <property type="entry name" value="Nucleotide_cyclase"/>
</dbReference>
<dbReference type="InterPro" id="IPR000160">
    <property type="entry name" value="GGDEF_dom"/>
</dbReference>
<dbReference type="InterPro" id="IPR043128">
    <property type="entry name" value="Rev_trsase/Diguanyl_cyclase"/>
</dbReference>
<dbReference type="EMBL" id="CP071793">
    <property type="protein sequence ID" value="QTD54099.1"/>
    <property type="molecule type" value="Genomic_DNA"/>
</dbReference>
<dbReference type="InterPro" id="IPR011123">
    <property type="entry name" value="Y_Y_Y"/>
</dbReference>
<comment type="catalytic activity">
    <reaction evidence="2">
        <text>2 GTP = 3',3'-c-di-GMP + 2 diphosphate</text>
        <dbReference type="Rhea" id="RHEA:24898"/>
        <dbReference type="ChEBI" id="CHEBI:33019"/>
        <dbReference type="ChEBI" id="CHEBI:37565"/>
        <dbReference type="ChEBI" id="CHEBI:58805"/>
        <dbReference type="EC" id="2.7.7.65"/>
    </reaction>
</comment>
<dbReference type="InterPro" id="IPR015943">
    <property type="entry name" value="WD40/YVTN_repeat-like_dom_sf"/>
</dbReference>
<dbReference type="GO" id="GO:0052621">
    <property type="term" value="F:diguanylate cyclase activity"/>
    <property type="evidence" value="ECO:0007669"/>
    <property type="project" value="UniProtKB-EC"/>
</dbReference>
<dbReference type="PANTHER" id="PTHR45138">
    <property type="entry name" value="REGULATORY COMPONENTS OF SENSORY TRANSDUCTION SYSTEM"/>
    <property type="match status" value="1"/>
</dbReference>
<dbReference type="Pfam" id="PF00990">
    <property type="entry name" value="GGDEF"/>
    <property type="match status" value="1"/>
</dbReference>
<evidence type="ECO:0000256" key="3">
    <source>
        <dbReference type="SAM" id="Phobius"/>
    </source>
</evidence>
<dbReference type="Gene3D" id="2.130.10.10">
    <property type="entry name" value="YVTN repeat-like/Quinoprotein amine dehydrogenase"/>
    <property type="match status" value="3"/>
</dbReference>
<dbReference type="GO" id="GO:0005886">
    <property type="term" value="C:plasma membrane"/>
    <property type="evidence" value="ECO:0007669"/>
    <property type="project" value="TreeGrafter"/>
</dbReference>
<dbReference type="SUPFAM" id="SSF63829">
    <property type="entry name" value="Calcium-dependent phosphotriesterase"/>
    <property type="match status" value="3"/>
</dbReference>
<dbReference type="InterPro" id="IPR050469">
    <property type="entry name" value="Diguanylate_Cyclase"/>
</dbReference>
<accession>A0A8A4TVX8</accession>
<dbReference type="NCBIfam" id="TIGR00254">
    <property type="entry name" value="GGDEF"/>
    <property type="match status" value="1"/>
</dbReference>
<dbReference type="CDD" id="cd01949">
    <property type="entry name" value="GGDEF"/>
    <property type="match status" value="1"/>
</dbReference>
<gene>
    <name evidence="5" type="ORF">J3U87_16760</name>
</gene>
<dbReference type="InterPro" id="IPR013783">
    <property type="entry name" value="Ig-like_fold"/>
</dbReference>